<dbReference type="EMBL" id="SEWF01000015">
    <property type="protein sequence ID" value="RYU95375.1"/>
    <property type="molecule type" value="Genomic_DNA"/>
</dbReference>
<name>A0A4Q5M066_9BACT</name>
<dbReference type="InterPro" id="IPR036873">
    <property type="entry name" value="Rhodanese-like_dom_sf"/>
</dbReference>
<dbReference type="PROSITE" id="PS50206">
    <property type="entry name" value="RHODANESE_3"/>
    <property type="match status" value="1"/>
</dbReference>
<dbReference type="InterPro" id="IPR050229">
    <property type="entry name" value="GlpE_sulfurtransferase"/>
</dbReference>
<organism evidence="2 3">
    <name type="scientific">Emticicia agri</name>
    <dbReference type="NCBI Taxonomy" id="2492393"/>
    <lineage>
        <taxon>Bacteria</taxon>
        <taxon>Pseudomonadati</taxon>
        <taxon>Bacteroidota</taxon>
        <taxon>Cytophagia</taxon>
        <taxon>Cytophagales</taxon>
        <taxon>Leadbetterellaceae</taxon>
        <taxon>Emticicia</taxon>
    </lineage>
</organism>
<accession>A0A4Q5M066</accession>
<sequence length="104" mass="11897">MDKNYDITVEQLKEMLESETPINLIDVREDYEYEDDNLGAKLIPLGELPDRLDELEELKGQPIYIHCRSGARSGRAKDFLIAKGFDDVHNVSGGILAYRELENQ</sequence>
<dbReference type="Pfam" id="PF00581">
    <property type="entry name" value="Rhodanese"/>
    <property type="match status" value="1"/>
</dbReference>
<dbReference type="SMART" id="SM00450">
    <property type="entry name" value="RHOD"/>
    <property type="match status" value="1"/>
</dbReference>
<proteinExistence type="predicted"/>
<evidence type="ECO:0000313" key="2">
    <source>
        <dbReference type="EMBL" id="RYU95375.1"/>
    </source>
</evidence>
<gene>
    <name evidence="2" type="ORF">EWM59_11945</name>
</gene>
<feature type="domain" description="Rhodanese" evidence="1">
    <location>
        <begin position="24"/>
        <end position="103"/>
    </location>
</feature>
<dbReference type="OrthoDB" id="9808735at2"/>
<keyword evidence="3" id="KW-1185">Reference proteome</keyword>
<dbReference type="AlphaFoldDB" id="A0A4Q5M066"/>
<dbReference type="Gene3D" id="3.40.250.10">
    <property type="entry name" value="Rhodanese-like domain"/>
    <property type="match status" value="1"/>
</dbReference>
<comment type="caution">
    <text evidence="2">The sequence shown here is derived from an EMBL/GenBank/DDBJ whole genome shotgun (WGS) entry which is preliminary data.</text>
</comment>
<evidence type="ECO:0000259" key="1">
    <source>
        <dbReference type="PROSITE" id="PS50206"/>
    </source>
</evidence>
<dbReference type="CDD" id="cd00158">
    <property type="entry name" value="RHOD"/>
    <property type="match status" value="1"/>
</dbReference>
<dbReference type="SUPFAM" id="SSF52821">
    <property type="entry name" value="Rhodanese/Cell cycle control phosphatase"/>
    <property type="match status" value="1"/>
</dbReference>
<dbReference type="PANTHER" id="PTHR43031:SF1">
    <property type="entry name" value="PYRIDINE NUCLEOTIDE-DISULPHIDE OXIDOREDUCTASE"/>
    <property type="match status" value="1"/>
</dbReference>
<reference evidence="2 3" key="1">
    <citation type="submission" date="2019-02" db="EMBL/GenBank/DDBJ databases">
        <title>Bacterial novel species Emticicia sp. 17J42-9 isolated from soil.</title>
        <authorList>
            <person name="Jung H.-Y."/>
        </authorList>
    </citation>
    <scope>NUCLEOTIDE SEQUENCE [LARGE SCALE GENOMIC DNA]</scope>
    <source>
        <strain evidence="2 3">17J42-9</strain>
    </source>
</reference>
<dbReference type="RefSeq" id="WP_130021209.1">
    <property type="nucleotide sequence ID" value="NZ_SEWF01000015.1"/>
</dbReference>
<dbReference type="Proteomes" id="UP000293162">
    <property type="component" value="Unassembled WGS sequence"/>
</dbReference>
<evidence type="ECO:0000313" key="3">
    <source>
        <dbReference type="Proteomes" id="UP000293162"/>
    </source>
</evidence>
<dbReference type="InterPro" id="IPR001763">
    <property type="entry name" value="Rhodanese-like_dom"/>
</dbReference>
<protein>
    <submittedName>
        <fullName evidence="2">Rhodanese-like domain-containing protein</fullName>
    </submittedName>
</protein>
<dbReference type="PANTHER" id="PTHR43031">
    <property type="entry name" value="FAD-DEPENDENT OXIDOREDUCTASE"/>
    <property type="match status" value="1"/>
</dbReference>